<feature type="domain" description="Carbohydrate kinase PfkB" evidence="5">
    <location>
        <begin position="8"/>
        <end position="294"/>
    </location>
</feature>
<comment type="similarity">
    <text evidence="1 4">Belongs to the carbohydrate kinase PfkB family.</text>
</comment>
<dbReference type="InterPro" id="IPR002173">
    <property type="entry name" value="Carboh/pur_kinase_PfkB_CS"/>
</dbReference>
<protein>
    <submittedName>
        <fullName evidence="6">Carbohydrate kinase family protein</fullName>
    </submittedName>
</protein>
<dbReference type="GO" id="GO:0016301">
    <property type="term" value="F:kinase activity"/>
    <property type="evidence" value="ECO:0007669"/>
    <property type="project" value="UniProtKB-KW"/>
</dbReference>
<dbReference type="PROSITE" id="PS00584">
    <property type="entry name" value="PFKB_KINASES_2"/>
    <property type="match status" value="1"/>
</dbReference>
<dbReference type="InterPro" id="IPR029056">
    <property type="entry name" value="Ribokinase-like"/>
</dbReference>
<dbReference type="PRINTS" id="PR00990">
    <property type="entry name" value="RIBOKINASE"/>
</dbReference>
<evidence type="ECO:0000256" key="4">
    <source>
        <dbReference type="RuleBase" id="RU003704"/>
    </source>
</evidence>
<dbReference type="EMBL" id="JAGSND010000006">
    <property type="protein sequence ID" value="MBR0598237.1"/>
    <property type="molecule type" value="Genomic_DNA"/>
</dbReference>
<accession>A0A8J8B1Z5</accession>
<keyword evidence="2 4" id="KW-0808">Transferase</keyword>
<keyword evidence="7" id="KW-1185">Reference proteome</keyword>
<comment type="caution">
    <text evidence="6">The sequence shown here is derived from an EMBL/GenBank/DDBJ whole genome shotgun (WGS) entry which is preliminary data.</text>
</comment>
<dbReference type="AlphaFoldDB" id="A0A8J8B1Z5"/>
<dbReference type="GO" id="GO:0006796">
    <property type="term" value="P:phosphate-containing compound metabolic process"/>
    <property type="evidence" value="ECO:0007669"/>
    <property type="project" value="UniProtKB-ARBA"/>
</dbReference>
<sequence length="311" mass="33231">MDMIGLATLAMDVMLQVDSLPGEDGFAVVIKNTYVPGGSGTNVMVQAARLGASCGFIGQVGDDSLGKDILKSLISEGVDISGMRVKPGGISLHTDIVVDKEGRKFILLNMGDTFLTLEESKVDRDYLKSAKIFYTDLLPGGPAIAALKEAKAAGMKTAFNMQVGLEAMTGFGVDRNQILSSLADVDLFAPCRDGLYALCGTQDPEACRDFLRPWFRGTLLITLGSQGSVAFDEKDSRFEQPVISVQAADTTGAGDAYMGGMLYSYLLNNMPLDEAMRFSTACSAYTCMGLGARSGPNLAQVRSFIQNNEYI</sequence>
<reference evidence="6" key="2">
    <citation type="submission" date="2021-04" db="EMBL/GenBank/DDBJ databases">
        <authorList>
            <person name="Liu J."/>
        </authorList>
    </citation>
    <scope>NUCLEOTIDE SEQUENCE</scope>
    <source>
        <strain evidence="6">BAD-6</strain>
    </source>
</reference>
<evidence type="ECO:0000256" key="1">
    <source>
        <dbReference type="ARBA" id="ARBA00010688"/>
    </source>
</evidence>
<dbReference type="SUPFAM" id="SSF53613">
    <property type="entry name" value="Ribokinase-like"/>
    <property type="match status" value="1"/>
</dbReference>
<dbReference type="Gene3D" id="3.40.1190.20">
    <property type="match status" value="1"/>
</dbReference>
<keyword evidence="3 4" id="KW-0418">Kinase</keyword>
<dbReference type="GO" id="GO:0005829">
    <property type="term" value="C:cytosol"/>
    <property type="evidence" value="ECO:0007669"/>
    <property type="project" value="TreeGrafter"/>
</dbReference>
<evidence type="ECO:0000313" key="6">
    <source>
        <dbReference type="EMBL" id="MBR0598237.1"/>
    </source>
</evidence>
<dbReference type="Pfam" id="PF00294">
    <property type="entry name" value="PfkB"/>
    <property type="match status" value="1"/>
</dbReference>
<evidence type="ECO:0000259" key="5">
    <source>
        <dbReference type="Pfam" id="PF00294"/>
    </source>
</evidence>
<gene>
    <name evidence="6" type="ORF">KCX82_10160</name>
</gene>
<name>A0A8J8B1Z5_9FIRM</name>
<evidence type="ECO:0000313" key="7">
    <source>
        <dbReference type="Proteomes" id="UP000675664"/>
    </source>
</evidence>
<dbReference type="Proteomes" id="UP000675664">
    <property type="component" value="Unassembled WGS sequence"/>
</dbReference>
<dbReference type="PANTHER" id="PTHR10584:SF157">
    <property type="entry name" value="SULFOFRUCTOSE KINASE"/>
    <property type="match status" value="1"/>
</dbReference>
<dbReference type="InterPro" id="IPR011611">
    <property type="entry name" value="PfkB_dom"/>
</dbReference>
<reference evidence="6" key="1">
    <citation type="submission" date="2021-04" db="EMBL/GenBank/DDBJ databases">
        <title>Sinoanaerobacter chloroacetimidivorans sp. nov., an obligate anaerobic bacterium isolated from anaerobic sludge.</title>
        <authorList>
            <person name="Bao Y."/>
        </authorList>
    </citation>
    <scope>NUCLEOTIDE SEQUENCE</scope>
    <source>
        <strain evidence="6">BAD-6</strain>
    </source>
</reference>
<dbReference type="PANTHER" id="PTHR10584">
    <property type="entry name" value="SUGAR KINASE"/>
    <property type="match status" value="1"/>
</dbReference>
<dbReference type="InterPro" id="IPR002139">
    <property type="entry name" value="Ribo/fructo_kinase"/>
</dbReference>
<evidence type="ECO:0000256" key="2">
    <source>
        <dbReference type="ARBA" id="ARBA00022679"/>
    </source>
</evidence>
<proteinExistence type="inferred from homology"/>
<dbReference type="RefSeq" id="WP_227018367.1">
    <property type="nucleotide sequence ID" value="NZ_JAGSND010000006.1"/>
</dbReference>
<organism evidence="6 7">
    <name type="scientific">Sinanaerobacter chloroacetimidivorans</name>
    <dbReference type="NCBI Taxonomy" id="2818044"/>
    <lineage>
        <taxon>Bacteria</taxon>
        <taxon>Bacillati</taxon>
        <taxon>Bacillota</taxon>
        <taxon>Clostridia</taxon>
        <taxon>Peptostreptococcales</taxon>
        <taxon>Anaerovoracaceae</taxon>
        <taxon>Sinanaerobacter</taxon>
    </lineage>
</organism>
<evidence type="ECO:0000256" key="3">
    <source>
        <dbReference type="ARBA" id="ARBA00022777"/>
    </source>
</evidence>